<organismHost>
    <name type="scientific">Bacillus subtilis</name>
    <dbReference type="NCBI Taxonomy" id="1423"/>
</organismHost>
<protein>
    <submittedName>
        <fullName evidence="1">Uncharacterized protein</fullName>
    </submittedName>
</protein>
<keyword evidence="2" id="KW-1185">Reference proteome</keyword>
<reference evidence="1" key="1">
    <citation type="journal article" date="2017" name="Viruses">
        <title>Characterization of Bacillus subtilis Viruses vB_BsuM-Goe2 and vB_BsuM-Goe3.</title>
        <authorList>
            <person name="Willms I.M."/>
            <person name="Hoppert M."/>
            <person name="Hertel R."/>
        </authorList>
    </citation>
    <scope>NUCLEOTIDE SEQUENCE [LARGE SCALE GENOMIC DNA]</scope>
</reference>
<evidence type="ECO:0000313" key="1">
    <source>
        <dbReference type="EMBL" id="APZ82507.1"/>
    </source>
</evidence>
<gene>
    <name evidence="1" type="ORF">Goe3_c04100</name>
</gene>
<dbReference type="Proteomes" id="UP000221795">
    <property type="component" value="Segment"/>
</dbReference>
<evidence type="ECO:0000313" key="2">
    <source>
        <dbReference type="Proteomes" id="UP000221795"/>
    </source>
</evidence>
<dbReference type="EMBL" id="KY368640">
    <property type="protein sequence ID" value="APZ82507.1"/>
    <property type="molecule type" value="Genomic_DNA"/>
</dbReference>
<sequence>MGWRREAREYNQSAYGGYCNYVREAGLTPMAYYQFVDVFAEVRAKGLTKKETKAAMIQVTRFKNDC</sequence>
<name>A0A217ER06_BPGO3</name>
<accession>A0A217ER06</accession>
<organism evidence="1 2">
    <name type="scientific">Bacillus phage vB_BsuM-Goe3</name>
    <dbReference type="NCBI Taxonomy" id="1933063"/>
    <lineage>
        <taxon>Viruses</taxon>
        <taxon>Duplodnaviria</taxon>
        <taxon>Heunggongvirae</taxon>
        <taxon>Uroviricota</taxon>
        <taxon>Caudoviricetes</taxon>
        <taxon>Herelleviridae</taxon>
        <taxon>Bastillevirinae</taxon>
        <taxon>Grisebachstrassevirus</taxon>
        <taxon>Grisebachstrassevirus goe3</taxon>
    </lineage>
</organism>
<proteinExistence type="predicted"/>